<protein>
    <recommendedName>
        <fullName evidence="4">FAD-binding domain-containing protein</fullName>
    </recommendedName>
</protein>
<dbReference type="Gene3D" id="3.30.9.10">
    <property type="entry name" value="D-Amino Acid Oxidase, subunit A, domain 2"/>
    <property type="match status" value="1"/>
</dbReference>
<sequence>MEPKVSHSDLVIVGAGPAGSMAVSWASRFALNTRLLDDKPDKVHNGQANGLHVRTMEILDSFGMATQINKLAYHLREICSWNPDPDDESRLQRTQRILAKVEQHGRFCQLGIYQGFIEQNFLDFLESEGHVRVERNIETKCLQLDEDNMTDHNAFPINLRISRQVPASSGDTSDTNSDPSAEEIVKTKYLLGTDGGHSWTRQQVGLEIAGGKTKVHFGVMDVIPITDFPNIQISCAIHSAKTGSMMTFPRENRLVRFYVQLGETGSERDDLDTDQVTIEMIAEKAATILSPWSLKYELCDWWSVYTVGQQCAPKFDKDNRVFLAGDAVHTHSPTMGAGMNVSIQDAYNLMWKLGQVIKGTAQPRILSTYNDER</sequence>
<dbReference type="AlphaFoldDB" id="W9WTL7"/>
<evidence type="ECO:0000313" key="6">
    <source>
        <dbReference type="Proteomes" id="UP000019471"/>
    </source>
</evidence>
<keyword evidence="2" id="KW-0274">FAD</keyword>
<keyword evidence="6" id="KW-1185">Reference proteome</keyword>
<proteinExistence type="predicted"/>
<dbReference type="InterPro" id="IPR036188">
    <property type="entry name" value="FAD/NAD-bd_sf"/>
</dbReference>
<dbReference type="Proteomes" id="UP000019471">
    <property type="component" value="Unassembled WGS sequence"/>
</dbReference>
<feature type="domain" description="FAD-binding" evidence="4">
    <location>
        <begin position="9"/>
        <end position="373"/>
    </location>
</feature>
<dbReference type="SUPFAM" id="SSF51905">
    <property type="entry name" value="FAD/NAD(P)-binding domain"/>
    <property type="match status" value="1"/>
</dbReference>
<dbReference type="PANTHER" id="PTHR43004:SF20">
    <property type="entry name" value="2-MONOOXYGENASE, PUTATIVE (AFU_ORTHOLOGUE AFUA_1G13660)-RELATED"/>
    <property type="match status" value="1"/>
</dbReference>
<dbReference type="STRING" id="1182543.W9WTL7"/>
<dbReference type="OrthoDB" id="1716816at2759"/>
<evidence type="ECO:0000256" key="3">
    <source>
        <dbReference type="ARBA" id="ARBA00023002"/>
    </source>
</evidence>
<dbReference type="PRINTS" id="PR00420">
    <property type="entry name" value="RNGMNOXGNASE"/>
</dbReference>
<evidence type="ECO:0000256" key="2">
    <source>
        <dbReference type="ARBA" id="ARBA00022827"/>
    </source>
</evidence>
<dbReference type="GO" id="GO:0016709">
    <property type="term" value="F:oxidoreductase activity, acting on paired donors, with incorporation or reduction of molecular oxygen, NAD(P)H as one donor, and incorporation of one atom of oxygen"/>
    <property type="evidence" value="ECO:0007669"/>
    <property type="project" value="UniProtKB-ARBA"/>
</dbReference>
<evidence type="ECO:0000259" key="4">
    <source>
        <dbReference type="Pfam" id="PF01494"/>
    </source>
</evidence>
<keyword evidence="3" id="KW-0560">Oxidoreductase</keyword>
<dbReference type="SUPFAM" id="SSF54373">
    <property type="entry name" value="FAD-linked reductases, C-terminal domain"/>
    <property type="match status" value="1"/>
</dbReference>
<comment type="caution">
    <text evidence="5">The sequence shown here is derived from an EMBL/GenBank/DDBJ whole genome shotgun (WGS) entry which is preliminary data.</text>
</comment>
<dbReference type="eggNOG" id="KOG3855">
    <property type="taxonomic scope" value="Eukaryota"/>
</dbReference>
<evidence type="ECO:0000256" key="1">
    <source>
        <dbReference type="ARBA" id="ARBA00022630"/>
    </source>
</evidence>
<dbReference type="Pfam" id="PF01494">
    <property type="entry name" value="FAD_binding_3"/>
    <property type="match status" value="1"/>
</dbReference>
<dbReference type="GeneID" id="19190078"/>
<evidence type="ECO:0000313" key="5">
    <source>
        <dbReference type="EMBL" id="EXJ71552.1"/>
    </source>
</evidence>
<dbReference type="InterPro" id="IPR002938">
    <property type="entry name" value="FAD-bd"/>
</dbReference>
<dbReference type="RefSeq" id="XP_007744151.1">
    <property type="nucleotide sequence ID" value="XM_007745961.1"/>
</dbReference>
<dbReference type="GO" id="GO:0071949">
    <property type="term" value="F:FAD binding"/>
    <property type="evidence" value="ECO:0007669"/>
    <property type="project" value="InterPro"/>
</dbReference>
<dbReference type="InterPro" id="IPR050641">
    <property type="entry name" value="RIFMO-like"/>
</dbReference>
<dbReference type="EMBL" id="AMGX01000007">
    <property type="protein sequence ID" value="EXJ71552.1"/>
    <property type="molecule type" value="Genomic_DNA"/>
</dbReference>
<keyword evidence="1" id="KW-0285">Flavoprotein</keyword>
<reference evidence="5 6" key="1">
    <citation type="submission" date="2013-03" db="EMBL/GenBank/DDBJ databases">
        <title>The Genome Sequence of Cladophialophora psammophila CBS 110553.</title>
        <authorList>
            <consortium name="The Broad Institute Genomics Platform"/>
            <person name="Cuomo C."/>
            <person name="de Hoog S."/>
            <person name="Gorbushina A."/>
            <person name="Walker B."/>
            <person name="Young S.K."/>
            <person name="Zeng Q."/>
            <person name="Gargeya S."/>
            <person name="Fitzgerald M."/>
            <person name="Haas B."/>
            <person name="Abouelleil A."/>
            <person name="Allen A.W."/>
            <person name="Alvarado L."/>
            <person name="Arachchi H.M."/>
            <person name="Berlin A.M."/>
            <person name="Chapman S.B."/>
            <person name="Gainer-Dewar J."/>
            <person name="Goldberg J."/>
            <person name="Griggs A."/>
            <person name="Gujja S."/>
            <person name="Hansen M."/>
            <person name="Howarth C."/>
            <person name="Imamovic A."/>
            <person name="Ireland A."/>
            <person name="Larimer J."/>
            <person name="McCowan C."/>
            <person name="Murphy C."/>
            <person name="Pearson M."/>
            <person name="Poon T.W."/>
            <person name="Priest M."/>
            <person name="Roberts A."/>
            <person name="Saif S."/>
            <person name="Shea T."/>
            <person name="Sisk P."/>
            <person name="Sykes S."/>
            <person name="Wortman J."/>
            <person name="Nusbaum C."/>
            <person name="Birren B."/>
        </authorList>
    </citation>
    <scope>NUCLEOTIDE SEQUENCE [LARGE SCALE GENOMIC DNA]</scope>
    <source>
        <strain evidence="5 6">CBS 110553</strain>
    </source>
</reference>
<dbReference type="PANTHER" id="PTHR43004">
    <property type="entry name" value="TRK SYSTEM POTASSIUM UPTAKE PROTEIN"/>
    <property type="match status" value="1"/>
</dbReference>
<dbReference type="Gene3D" id="3.50.50.60">
    <property type="entry name" value="FAD/NAD(P)-binding domain"/>
    <property type="match status" value="1"/>
</dbReference>
<organism evidence="5 6">
    <name type="scientific">Cladophialophora psammophila CBS 110553</name>
    <dbReference type="NCBI Taxonomy" id="1182543"/>
    <lineage>
        <taxon>Eukaryota</taxon>
        <taxon>Fungi</taxon>
        <taxon>Dikarya</taxon>
        <taxon>Ascomycota</taxon>
        <taxon>Pezizomycotina</taxon>
        <taxon>Eurotiomycetes</taxon>
        <taxon>Chaetothyriomycetidae</taxon>
        <taxon>Chaetothyriales</taxon>
        <taxon>Herpotrichiellaceae</taxon>
        <taxon>Cladophialophora</taxon>
    </lineage>
</organism>
<gene>
    <name evidence="5" type="ORF">A1O5_05360</name>
</gene>
<accession>W9WTL7</accession>
<name>W9WTL7_9EURO</name>
<dbReference type="HOGENOM" id="CLU_009665_9_1_1"/>